<proteinExistence type="inferred from homology"/>
<feature type="domain" description="Amidohydrolase-related" evidence="3">
    <location>
        <begin position="4"/>
        <end position="136"/>
    </location>
</feature>
<dbReference type="InterPro" id="IPR052350">
    <property type="entry name" value="Metallo-dep_Lactonases"/>
</dbReference>
<sequence>MTVIDSHQHVWDPRRAAYDWLGPAMAPVDRVMRFTDVRPALRDAGVTAGVLVQAADNDADTDLMPATAAAHPEVVAVVARVPLDNSVRARQRLTELRRDPHVAGVRALVHDNPDRDWILRPDVARGLDLLAEAGLTPSTTSPPRPRPWSTYRGWRPATPACAWSSTTSASPRSAAAPATGPDGGG</sequence>
<evidence type="ECO:0000256" key="2">
    <source>
        <dbReference type="SAM" id="MobiDB-lite"/>
    </source>
</evidence>
<evidence type="ECO:0000256" key="1">
    <source>
        <dbReference type="ARBA" id="ARBA00038310"/>
    </source>
</evidence>
<feature type="compositionally biased region" description="Low complexity" evidence="2">
    <location>
        <begin position="164"/>
        <end position="185"/>
    </location>
</feature>
<evidence type="ECO:0000313" key="4">
    <source>
        <dbReference type="EMBL" id="GGQ82933.1"/>
    </source>
</evidence>
<dbReference type="Gene3D" id="3.20.20.140">
    <property type="entry name" value="Metal-dependent hydrolases"/>
    <property type="match status" value="1"/>
</dbReference>
<organism evidence="4 5">
    <name type="scientific">Streptomyces ruber</name>
    <dbReference type="NCBI Taxonomy" id="83378"/>
    <lineage>
        <taxon>Bacteria</taxon>
        <taxon>Bacillati</taxon>
        <taxon>Actinomycetota</taxon>
        <taxon>Actinomycetes</taxon>
        <taxon>Kitasatosporales</taxon>
        <taxon>Streptomycetaceae</taxon>
        <taxon>Streptomyces</taxon>
    </lineage>
</organism>
<comment type="caution">
    <text evidence="4">The sequence shown here is derived from an EMBL/GenBank/DDBJ whole genome shotgun (WGS) entry which is preliminary data.</text>
</comment>
<dbReference type="Proteomes" id="UP000620156">
    <property type="component" value="Unassembled WGS sequence"/>
</dbReference>
<protein>
    <recommendedName>
        <fullName evidence="3">Amidohydrolase-related domain-containing protein</fullName>
    </recommendedName>
</protein>
<dbReference type="SUPFAM" id="SSF51556">
    <property type="entry name" value="Metallo-dependent hydrolases"/>
    <property type="match status" value="1"/>
</dbReference>
<dbReference type="Pfam" id="PF04909">
    <property type="entry name" value="Amidohydro_2"/>
    <property type="match status" value="1"/>
</dbReference>
<reference evidence="4" key="1">
    <citation type="journal article" date="2014" name="Int. J. Syst. Evol. Microbiol.">
        <title>Complete genome sequence of Corynebacterium casei LMG S-19264T (=DSM 44701T), isolated from a smear-ripened cheese.</title>
        <authorList>
            <consortium name="US DOE Joint Genome Institute (JGI-PGF)"/>
            <person name="Walter F."/>
            <person name="Albersmeier A."/>
            <person name="Kalinowski J."/>
            <person name="Ruckert C."/>
        </authorList>
    </citation>
    <scope>NUCLEOTIDE SEQUENCE</scope>
    <source>
        <strain evidence="4">JCM 3131</strain>
    </source>
</reference>
<gene>
    <name evidence="4" type="ORF">GCM10010145_60710</name>
</gene>
<evidence type="ECO:0000313" key="5">
    <source>
        <dbReference type="Proteomes" id="UP000620156"/>
    </source>
</evidence>
<keyword evidence="5" id="KW-1185">Reference proteome</keyword>
<dbReference type="InterPro" id="IPR032466">
    <property type="entry name" value="Metal_Hydrolase"/>
</dbReference>
<reference evidence="4" key="2">
    <citation type="submission" date="2020-09" db="EMBL/GenBank/DDBJ databases">
        <authorList>
            <person name="Sun Q."/>
            <person name="Ohkuma M."/>
        </authorList>
    </citation>
    <scope>NUCLEOTIDE SEQUENCE</scope>
    <source>
        <strain evidence="4">JCM 3131</strain>
    </source>
</reference>
<comment type="similarity">
    <text evidence="1">Belongs to the metallo-dependent hydrolases superfamily.</text>
</comment>
<dbReference type="EMBL" id="BMQK01000020">
    <property type="protein sequence ID" value="GGQ82933.1"/>
    <property type="molecule type" value="Genomic_DNA"/>
</dbReference>
<dbReference type="RefSeq" id="WP_268245695.1">
    <property type="nucleotide sequence ID" value="NZ_BMQK01000020.1"/>
</dbReference>
<dbReference type="PANTHER" id="PTHR43569:SF2">
    <property type="entry name" value="AMIDOHYDROLASE-RELATED DOMAIN-CONTAINING PROTEIN"/>
    <property type="match status" value="1"/>
</dbReference>
<name>A0A918BQ50_9ACTN</name>
<evidence type="ECO:0000259" key="3">
    <source>
        <dbReference type="Pfam" id="PF04909"/>
    </source>
</evidence>
<dbReference type="GO" id="GO:0016787">
    <property type="term" value="F:hydrolase activity"/>
    <property type="evidence" value="ECO:0007669"/>
    <property type="project" value="InterPro"/>
</dbReference>
<dbReference type="InterPro" id="IPR006680">
    <property type="entry name" value="Amidohydro-rel"/>
</dbReference>
<accession>A0A918BQ50</accession>
<dbReference type="AlphaFoldDB" id="A0A918BQ50"/>
<dbReference type="PANTHER" id="PTHR43569">
    <property type="entry name" value="AMIDOHYDROLASE"/>
    <property type="match status" value="1"/>
</dbReference>
<feature type="region of interest" description="Disordered" evidence="2">
    <location>
        <begin position="134"/>
        <end position="185"/>
    </location>
</feature>